<organism evidence="6 7">
    <name type="scientific">Nonomuraea roseola</name>
    <dbReference type="NCBI Taxonomy" id="46179"/>
    <lineage>
        <taxon>Bacteria</taxon>
        <taxon>Bacillati</taxon>
        <taxon>Actinomycetota</taxon>
        <taxon>Actinomycetes</taxon>
        <taxon>Streptosporangiales</taxon>
        <taxon>Streptosporangiaceae</taxon>
        <taxon>Nonomuraea</taxon>
    </lineage>
</organism>
<evidence type="ECO:0000259" key="5">
    <source>
        <dbReference type="Pfam" id="PF00296"/>
    </source>
</evidence>
<accession>A0ABV5QE86</accession>
<keyword evidence="1" id="KW-0285">Flavoprotein</keyword>
<dbReference type="Proteomes" id="UP001589646">
    <property type="component" value="Unassembled WGS sequence"/>
</dbReference>
<sequence>MAEFFLTLPSRGERRGSGDHLLQVARAAELTGFTGAYAPFDPEGEEALVVSAGLLRATRRLRLLAGFHPAVATPVYAAKLSASLQRFSGDRLDWRLEVDLDPAVARAHGDFVVGSDRYARADEFLTVAKGVWHESDLTFEGRFYEVLSGGFGPPLTGRAFPRVHLSGTSPEALALSARHADVHVFEQGDDLALMEELPGLAFGVRLAAPEPEVIRAYIDKGVEVFHLEATPYLEETYRLGEQVLPLLEAAHAG</sequence>
<dbReference type="Gene3D" id="3.20.20.30">
    <property type="entry name" value="Luciferase-like domain"/>
    <property type="match status" value="1"/>
</dbReference>
<gene>
    <name evidence="6" type="ORF">ACFFRN_45090</name>
</gene>
<dbReference type="EMBL" id="JBHMCE010000021">
    <property type="protein sequence ID" value="MFB9533815.1"/>
    <property type="molecule type" value="Genomic_DNA"/>
</dbReference>
<keyword evidence="4" id="KW-0503">Monooxygenase</keyword>
<dbReference type="InterPro" id="IPR011251">
    <property type="entry name" value="Luciferase-like_dom"/>
</dbReference>
<dbReference type="PANTHER" id="PTHR42847">
    <property type="entry name" value="ALKANESULFONATE MONOOXYGENASE"/>
    <property type="match status" value="1"/>
</dbReference>
<dbReference type="RefSeq" id="WP_346122005.1">
    <property type="nucleotide sequence ID" value="NZ_BAAAXC010000012.1"/>
</dbReference>
<protein>
    <submittedName>
        <fullName evidence="6">LLM class flavin-dependent oxidoreductase</fullName>
    </submittedName>
</protein>
<evidence type="ECO:0000256" key="3">
    <source>
        <dbReference type="ARBA" id="ARBA00023002"/>
    </source>
</evidence>
<keyword evidence="2" id="KW-0288">FMN</keyword>
<name>A0ABV5QE86_9ACTN</name>
<dbReference type="InterPro" id="IPR050172">
    <property type="entry name" value="SsuD_RutA_monooxygenase"/>
</dbReference>
<keyword evidence="7" id="KW-1185">Reference proteome</keyword>
<dbReference type="SUPFAM" id="SSF51679">
    <property type="entry name" value="Bacterial luciferase-like"/>
    <property type="match status" value="1"/>
</dbReference>
<evidence type="ECO:0000256" key="4">
    <source>
        <dbReference type="ARBA" id="ARBA00023033"/>
    </source>
</evidence>
<dbReference type="Pfam" id="PF00296">
    <property type="entry name" value="Bac_luciferase"/>
    <property type="match status" value="1"/>
</dbReference>
<evidence type="ECO:0000256" key="1">
    <source>
        <dbReference type="ARBA" id="ARBA00022630"/>
    </source>
</evidence>
<keyword evidence="3" id="KW-0560">Oxidoreductase</keyword>
<evidence type="ECO:0000313" key="6">
    <source>
        <dbReference type="EMBL" id="MFB9533815.1"/>
    </source>
</evidence>
<comment type="caution">
    <text evidence="6">The sequence shown here is derived from an EMBL/GenBank/DDBJ whole genome shotgun (WGS) entry which is preliminary data.</text>
</comment>
<reference evidence="6 7" key="1">
    <citation type="submission" date="2024-09" db="EMBL/GenBank/DDBJ databases">
        <authorList>
            <person name="Sun Q."/>
            <person name="Mori K."/>
        </authorList>
    </citation>
    <scope>NUCLEOTIDE SEQUENCE [LARGE SCALE GENOMIC DNA]</scope>
    <source>
        <strain evidence="6 7">JCM 3323</strain>
    </source>
</reference>
<evidence type="ECO:0000256" key="2">
    <source>
        <dbReference type="ARBA" id="ARBA00022643"/>
    </source>
</evidence>
<feature type="domain" description="Luciferase-like" evidence="5">
    <location>
        <begin position="17"/>
        <end position="196"/>
    </location>
</feature>
<evidence type="ECO:0000313" key="7">
    <source>
        <dbReference type="Proteomes" id="UP001589646"/>
    </source>
</evidence>
<dbReference type="InterPro" id="IPR036661">
    <property type="entry name" value="Luciferase-like_sf"/>
</dbReference>
<dbReference type="PANTHER" id="PTHR42847:SF4">
    <property type="entry name" value="ALKANESULFONATE MONOOXYGENASE-RELATED"/>
    <property type="match status" value="1"/>
</dbReference>
<proteinExistence type="predicted"/>